<sequence length="66" mass="7044">MHFKIRATGRHLWTWVLLDDTEATVAESDRSFPTQTQASAAAMAFAQLVARAGRSLNAGSPGGSLI</sequence>
<protein>
    <submittedName>
        <fullName evidence="1">Uncharacterized protein</fullName>
    </submittedName>
</protein>
<comment type="caution">
    <text evidence="1">The sequence shown here is derived from an EMBL/GenBank/DDBJ whole genome shotgun (WGS) entry which is preliminary data.</text>
</comment>
<gene>
    <name evidence="1" type="ORF">GCM10007890_12880</name>
</gene>
<dbReference type="EMBL" id="BSPL01000011">
    <property type="protein sequence ID" value="GLS69275.1"/>
    <property type="molecule type" value="Genomic_DNA"/>
</dbReference>
<organism evidence="1 2">
    <name type="scientific">Methylobacterium tardum</name>
    <dbReference type="NCBI Taxonomy" id="374432"/>
    <lineage>
        <taxon>Bacteria</taxon>
        <taxon>Pseudomonadati</taxon>
        <taxon>Pseudomonadota</taxon>
        <taxon>Alphaproteobacteria</taxon>
        <taxon>Hyphomicrobiales</taxon>
        <taxon>Methylobacteriaceae</taxon>
        <taxon>Methylobacterium</taxon>
    </lineage>
</organism>
<dbReference type="AlphaFoldDB" id="A0AA37T9F6"/>
<evidence type="ECO:0000313" key="1">
    <source>
        <dbReference type="EMBL" id="GLS69275.1"/>
    </source>
</evidence>
<name>A0AA37T9F6_9HYPH</name>
<accession>A0AA37T9F6</accession>
<keyword evidence="2" id="KW-1185">Reference proteome</keyword>
<dbReference type="Proteomes" id="UP001157440">
    <property type="component" value="Unassembled WGS sequence"/>
</dbReference>
<dbReference type="RefSeq" id="WP_238194918.1">
    <property type="nucleotide sequence ID" value="NZ_BPQZ01000002.1"/>
</dbReference>
<evidence type="ECO:0000313" key="2">
    <source>
        <dbReference type="Proteomes" id="UP001157440"/>
    </source>
</evidence>
<reference evidence="2" key="1">
    <citation type="journal article" date="2019" name="Int. J. Syst. Evol. Microbiol.">
        <title>The Global Catalogue of Microorganisms (GCM) 10K type strain sequencing project: providing services to taxonomists for standard genome sequencing and annotation.</title>
        <authorList>
            <consortium name="The Broad Institute Genomics Platform"/>
            <consortium name="The Broad Institute Genome Sequencing Center for Infectious Disease"/>
            <person name="Wu L."/>
            <person name="Ma J."/>
        </authorList>
    </citation>
    <scope>NUCLEOTIDE SEQUENCE [LARGE SCALE GENOMIC DNA]</scope>
    <source>
        <strain evidence="2">NBRC 103632</strain>
    </source>
</reference>
<proteinExistence type="predicted"/>